<comment type="cofactor">
    <cofactor evidence="1">
        <name>FMN</name>
        <dbReference type="ChEBI" id="CHEBI:58210"/>
    </cofactor>
</comment>
<evidence type="ECO:0000313" key="8">
    <source>
        <dbReference type="EMBL" id="MEQ3548978.1"/>
    </source>
</evidence>
<evidence type="ECO:0000256" key="4">
    <source>
        <dbReference type="ARBA" id="ARBA00022643"/>
    </source>
</evidence>
<dbReference type="InterPro" id="IPR005720">
    <property type="entry name" value="Dihydroorotate_DH_cat"/>
</dbReference>
<comment type="pathway">
    <text evidence="2">Pyrimidine metabolism; UMP biosynthesis via de novo pathway.</text>
</comment>
<organism evidence="8 9">
    <name type="scientific">Pseudonocardia nematodicida</name>
    <dbReference type="NCBI Taxonomy" id="1206997"/>
    <lineage>
        <taxon>Bacteria</taxon>
        <taxon>Bacillati</taxon>
        <taxon>Actinomycetota</taxon>
        <taxon>Actinomycetes</taxon>
        <taxon>Pseudonocardiales</taxon>
        <taxon>Pseudonocardiaceae</taxon>
        <taxon>Pseudonocardia</taxon>
    </lineage>
</organism>
<evidence type="ECO:0000256" key="6">
    <source>
        <dbReference type="ARBA" id="ARBA00023002"/>
    </source>
</evidence>
<gene>
    <name evidence="8" type="ORF">WIS52_00730</name>
</gene>
<dbReference type="Gene3D" id="3.20.20.70">
    <property type="entry name" value="Aldolase class I"/>
    <property type="match status" value="1"/>
</dbReference>
<dbReference type="PANTHER" id="PTHR48109">
    <property type="entry name" value="DIHYDROOROTATE DEHYDROGENASE (QUINONE), MITOCHONDRIAL-RELATED"/>
    <property type="match status" value="1"/>
</dbReference>
<name>A0ABV1K3E9_9PSEU</name>
<dbReference type="InterPro" id="IPR013785">
    <property type="entry name" value="Aldolase_TIM"/>
</dbReference>
<proteinExistence type="predicted"/>
<dbReference type="Proteomes" id="UP001494902">
    <property type="component" value="Unassembled WGS sequence"/>
</dbReference>
<keyword evidence="9" id="KW-1185">Reference proteome</keyword>
<dbReference type="Pfam" id="PF01180">
    <property type="entry name" value="DHO_dh"/>
    <property type="match status" value="1"/>
</dbReference>
<reference evidence="8 9" key="1">
    <citation type="submission" date="2024-03" db="EMBL/GenBank/DDBJ databases">
        <title>Draft genome sequence of Pseudonocardia nematodicida JCM 31783.</title>
        <authorList>
            <person name="Butdee W."/>
            <person name="Duangmal K."/>
        </authorList>
    </citation>
    <scope>NUCLEOTIDE SEQUENCE [LARGE SCALE GENOMIC DNA]</scope>
    <source>
        <strain evidence="8 9">JCM 31783</strain>
    </source>
</reference>
<keyword evidence="6" id="KW-0560">Oxidoreductase</keyword>
<dbReference type="PIRSF" id="PIRSF000164">
    <property type="entry name" value="DHO_oxidase"/>
    <property type="match status" value="1"/>
</dbReference>
<keyword evidence="4" id="KW-0288">FMN</keyword>
<evidence type="ECO:0000259" key="7">
    <source>
        <dbReference type="Pfam" id="PF01180"/>
    </source>
</evidence>
<evidence type="ECO:0000256" key="2">
    <source>
        <dbReference type="ARBA" id="ARBA00004725"/>
    </source>
</evidence>
<evidence type="ECO:0000256" key="3">
    <source>
        <dbReference type="ARBA" id="ARBA00022630"/>
    </source>
</evidence>
<protein>
    <recommendedName>
        <fullName evidence="7">Dihydroorotate dehydrogenase catalytic domain-containing protein</fullName>
    </recommendedName>
</protein>
<comment type="caution">
    <text evidence="8">The sequence shown here is derived from an EMBL/GenBank/DDBJ whole genome shotgun (WGS) entry which is preliminary data.</text>
</comment>
<evidence type="ECO:0000313" key="9">
    <source>
        <dbReference type="Proteomes" id="UP001494902"/>
    </source>
</evidence>
<dbReference type="InterPro" id="IPR050074">
    <property type="entry name" value="DHO_dehydrogenase"/>
</dbReference>
<dbReference type="SUPFAM" id="SSF51395">
    <property type="entry name" value="FMN-linked oxidoreductases"/>
    <property type="match status" value="1"/>
</dbReference>
<evidence type="ECO:0000256" key="1">
    <source>
        <dbReference type="ARBA" id="ARBA00001917"/>
    </source>
</evidence>
<sequence>MTADPRLATDIGGVRFANPVWVGASELTMTVEGMVRCAAAGAGAVVAKSVNESEAARRQLAVADYAFVDDARRHVDTPRAAPDSALLNRSGLGRHDPDAWVEMLSVARPRMEQHGSVLVGSVVVGDLDAAPGVVRSIGAVTDHVELNVGAPHGREVRTGAVRQIGSAEQVEQVVRASRAVCPGLLLVKLGDIGPALPGAVAAARRAGADAVVLVGRSNGFLPDVDTLRPVLGSWGAWSAPSSLPSSLYAVSKAYRAAPGAPVVGTNGARGGDDVFRFLLSGAVACELVTSVWLEGPGAIGRTIGELSARLDRTGVAAVPDAVGVAVSHAREYDEIDPVPGAPEAWERWTR</sequence>
<keyword evidence="3" id="KW-0285">Flavoprotein</keyword>
<keyword evidence="5" id="KW-0665">Pyrimidine biosynthesis</keyword>
<evidence type="ECO:0000256" key="5">
    <source>
        <dbReference type="ARBA" id="ARBA00022975"/>
    </source>
</evidence>
<feature type="domain" description="Dihydroorotate dehydrogenase catalytic" evidence="7">
    <location>
        <begin position="7"/>
        <end position="310"/>
    </location>
</feature>
<dbReference type="EMBL" id="JBEDNQ010000001">
    <property type="protein sequence ID" value="MEQ3548978.1"/>
    <property type="molecule type" value="Genomic_DNA"/>
</dbReference>
<accession>A0ABV1K3E9</accession>
<dbReference type="InterPro" id="IPR012135">
    <property type="entry name" value="Dihydroorotate_DH_1_2"/>
</dbReference>
<dbReference type="RefSeq" id="WP_349296071.1">
    <property type="nucleotide sequence ID" value="NZ_JBEDNQ010000001.1"/>
</dbReference>